<organism evidence="2 3">
    <name type="scientific">Hyaloperonospora arabidopsidis (strain Emoy2)</name>
    <name type="common">Downy mildew agent</name>
    <name type="synonym">Peronospora arabidopsidis</name>
    <dbReference type="NCBI Taxonomy" id="559515"/>
    <lineage>
        <taxon>Eukaryota</taxon>
        <taxon>Sar</taxon>
        <taxon>Stramenopiles</taxon>
        <taxon>Oomycota</taxon>
        <taxon>Peronosporomycetes</taxon>
        <taxon>Peronosporales</taxon>
        <taxon>Peronosporaceae</taxon>
        <taxon>Hyaloperonospora</taxon>
    </lineage>
</organism>
<dbReference type="STRING" id="559515.M4BDE4"/>
<dbReference type="PANTHER" id="PTHR19303">
    <property type="entry name" value="TRANSPOSON"/>
    <property type="match status" value="1"/>
</dbReference>
<dbReference type="PANTHER" id="PTHR19303:SF73">
    <property type="entry name" value="PROTEIN PDC2"/>
    <property type="match status" value="1"/>
</dbReference>
<reference evidence="3" key="1">
    <citation type="journal article" date="2010" name="Science">
        <title>Signatures of adaptation to obligate biotrophy in the Hyaloperonospora arabidopsidis genome.</title>
        <authorList>
            <person name="Baxter L."/>
            <person name="Tripathy S."/>
            <person name="Ishaque N."/>
            <person name="Boot N."/>
            <person name="Cabral A."/>
            <person name="Kemen E."/>
            <person name="Thines M."/>
            <person name="Ah-Fong A."/>
            <person name="Anderson R."/>
            <person name="Badejoko W."/>
            <person name="Bittner-Eddy P."/>
            <person name="Boore J.L."/>
            <person name="Chibucos M.C."/>
            <person name="Coates M."/>
            <person name="Dehal P."/>
            <person name="Delehaunty K."/>
            <person name="Dong S."/>
            <person name="Downton P."/>
            <person name="Dumas B."/>
            <person name="Fabro G."/>
            <person name="Fronick C."/>
            <person name="Fuerstenberg S.I."/>
            <person name="Fulton L."/>
            <person name="Gaulin E."/>
            <person name="Govers F."/>
            <person name="Hughes L."/>
            <person name="Humphray S."/>
            <person name="Jiang R.H."/>
            <person name="Judelson H."/>
            <person name="Kamoun S."/>
            <person name="Kyung K."/>
            <person name="Meijer H."/>
            <person name="Minx P."/>
            <person name="Morris P."/>
            <person name="Nelson J."/>
            <person name="Phuntumart V."/>
            <person name="Qutob D."/>
            <person name="Rehmany A."/>
            <person name="Rougon-Cardoso A."/>
            <person name="Ryden P."/>
            <person name="Torto-Alalibo T."/>
            <person name="Studholme D."/>
            <person name="Wang Y."/>
            <person name="Win J."/>
            <person name="Wood J."/>
            <person name="Clifton S.W."/>
            <person name="Rogers J."/>
            <person name="Van den Ackerveken G."/>
            <person name="Jones J.D."/>
            <person name="McDowell J.M."/>
            <person name="Beynon J."/>
            <person name="Tyler B.M."/>
        </authorList>
    </citation>
    <scope>NUCLEOTIDE SEQUENCE [LARGE SCALE GENOMIC DNA]</scope>
    <source>
        <strain evidence="3">Emoy2</strain>
    </source>
</reference>
<dbReference type="EnsemblProtists" id="HpaT804311">
    <property type="protein sequence ID" value="HpaP804311"/>
    <property type="gene ID" value="HpaG804311"/>
</dbReference>
<dbReference type="AlphaFoldDB" id="M4BDE4"/>
<feature type="domain" description="DDE-1" evidence="1">
    <location>
        <begin position="117"/>
        <end position="162"/>
    </location>
</feature>
<evidence type="ECO:0000313" key="3">
    <source>
        <dbReference type="Proteomes" id="UP000011713"/>
    </source>
</evidence>
<accession>M4BDE4</accession>
<dbReference type="InterPro" id="IPR050863">
    <property type="entry name" value="CenT-Element_Derived"/>
</dbReference>
<sequence>MKRKTATDILNKKEVILQNDKKVEADGGNMERIKKICRPLHDELQGVSQHKVVQSPWRGGKCPTSRPSCLLLDLQNLIDKFSLNEVFNSNETGLFYRMATNKTLAQYFEKGYKKDKPRITVLFGCNASGSEKLKPLVIGTAAKPRCYLNVDMTKLPHVKYFSIQEGLDEERHSLPPPEHHVPSVTGHAAIIANFKLKYKTRYIKYLLEKFEATGDHPFEPNKNKFTIRQAINMLVESWSDVQSAFIRYCLEKTGILPARGRMVVNSLINTKDVDPIRQISVLLLRIPKHNVSATMDAQTTFKSTALWPSLRTSPMRISWLTSRRIGTWWTRMMKRVMTRNRQCRCPEERCRKLWTFCWRACLRKGAQFDHTEEIDKLLRRFKSFIISSKTAASKQKSLKSYFVKKNKGKGSAN</sequence>
<dbReference type="Pfam" id="PF03184">
    <property type="entry name" value="DDE_1"/>
    <property type="match status" value="1"/>
</dbReference>
<keyword evidence="3" id="KW-1185">Reference proteome</keyword>
<dbReference type="InterPro" id="IPR004875">
    <property type="entry name" value="DDE_SF_endonuclease_dom"/>
</dbReference>
<dbReference type="InParanoid" id="M4BDE4"/>
<dbReference type="EMBL" id="JH598152">
    <property type="status" value="NOT_ANNOTATED_CDS"/>
    <property type="molecule type" value="Genomic_DNA"/>
</dbReference>
<dbReference type="GO" id="GO:0005634">
    <property type="term" value="C:nucleus"/>
    <property type="evidence" value="ECO:0007669"/>
    <property type="project" value="TreeGrafter"/>
</dbReference>
<proteinExistence type="predicted"/>
<protein>
    <recommendedName>
        <fullName evidence="1">DDE-1 domain-containing protein</fullName>
    </recommendedName>
</protein>
<dbReference type="GO" id="GO:0003677">
    <property type="term" value="F:DNA binding"/>
    <property type="evidence" value="ECO:0007669"/>
    <property type="project" value="TreeGrafter"/>
</dbReference>
<evidence type="ECO:0000313" key="2">
    <source>
        <dbReference type="EnsemblProtists" id="HpaP804311"/>
    </source>
</evidence>
<evidence type="ECO:0000259" key="1">
    <source>
        <dbReference type="Pfam" id="PF03184"/>
    </source>
</evidence>
<name>M4BDE4_HYAAE</name>
<dbReference type="Proteomes" id="UP000011713">
    <property type="component" value="Unassembled WGS sequence"/>
</dbReference>
<dbReference type="HOGENOM" id="CLU_666398_0_0_1"/>
<dbReference type="eggNOG" id="KOG3105">
    <property type="taxonomic scope" value="Eukaryota"/>
</dbReference>
<dbReference type="VEuPathDB" id="FungiDB:HpaG804311"/>
<reference evidence="2" key="2">
    <citation type="submission" date="2015-06" db="UniProtKB">
        <authorList>
            <consortium name="EnsemblProtists"/>
        </authorList>
    </citation>
    <scope>IDENTIFICATION</scope>
    <source>
        <strain evidence="2">Emoy2</strain>
    </source>
</reference>